<evidence type="ECO:0000256" key="8">
    <source>
        <dbReference type="PROSITE-ProRule" id="PRU00192"/>
    </source>
</evidence>
<dbReference type="InterPro" id="IPR018957">
    <property type="entry name" value="Znf_C3HC4_RING-type"/>
</dbReference>
<dbReference type="InterPro" id="IPR001841">
    <property type="entry name" value="Znf_RING"/>
</dbReference>
<dbReference type="InterPro" id="IPR001452">
    <property type="entry name" value="SH3_domain"/>
</dbReference>
<feature type="compositionally biased region" description="Basic and acidic residues" evidence="9">
    <location>
        <begin position="153"/>
        <end position="187"/>
    </location>
</feature>
<evidence type="ECO:0000256" key="1">
    <source>
        <dbReference type="ARBA" id="ARBA00008649"/>
    </source>
</evidence>
<dbReference type="GO" id="GO:0008270">
    <property type="term" value="F:zinc ion binding"/>
    <property type="evidence" value="ECO:0007669"/>
    <property type="project" value="UniProtKB-KW"/>
</dbReference>
<evidence type="ECO:0008006" key="14">
    <source>
        <dbReference type="Google" id="ProtNLM"/>
    </source>
</evidence>
<feature type="compositionally biased region" description="Basic and acidic residues" evidence="9">
    <location>
        <begin position="122"/>
        <end position="144"/>
    </location>
</feature>
<keyword evidence="4 7" id="KW-0863">Zinc-finger</keyword>
<dbReference type="Pfam" id="PF00569">
    <property type="entry name" value="ZZ"/>
    <property type="match status" value="1"/>
</dbReference>
<keyword evidence="13" id="KW-1185">Reference proteome</keyword>
<dbReference type="SUPFAM" id="SSF50044">
    <property type="entry name" value="SH3-domain"/>
    <property type="match status" value="1"/>
</dbReference>
<dbReference type="GO" id="GO:0004842">
    <property type="term" value="F:ubiquitin-protein transferase activity"/>
    <property type="evidence" value="ECO:0007669"/>
    <property type="project" value="TreeGrafter"/>
</dbReference>
<feature type="compositionally biased region" description="Low complexity" evidence="9">
    <location>
        <begin position="337"/>
        <end position="349"/>
    </location>
</feature>
<dbReference type="Gene3D" id="3.30.60.90">
    <property type="match status" value="1"/>
</dbReference>
<accession>A0A4U0XVZ1</accession>
<dbReference type="OrthoDB" id="1305878at2759"/>
<feature type="compositionally biased region" description="Basic and acidic residues" evidence="9">
    <location>
        <begin position="283"/>
        <end position="294"/>
    </location>
</feature>
<keyword evidence="5" id="KW-0862">Zinc</keyword>
<feature type="domain" description="SH3" evidence="10">
    <location>
        <begin position="791"/>
        <end position="850"/>
    </location>
</feature>
<keyword evidence="6" id="KW-0832">Ubl conjugation</keyword>
<evidence type="ECO:0000259" key="10">
    <source>
        <dbReference type="PROSITE" id="PS50002"/>
    </source>
</evidence>
<feature type="region of interest" description="Disordered" evidence="9">
    <location>
        <begin position="122"/>
        <end position="203"/>
    </location>
</feature>
<feature type="compositionally biased region" description="Basic and acidic residues" evidence="9">
    <location>
        <begin position="379"/>
        <end position="390"/>
    </location>
</feature>
<dbReference type="GO" id="GO:0016567">
    <property type="term" value="P:protein ubiquitination"/>
    <property type="evidence" value="ECO:0007669"/>
    <property type="project" value="TreeGrafter"/>
</dbReference>
<gene>
    <name evidence="12" type="ORF">B0A55_01945</name>
</gene>
<dbReference type="AlphaFoldDB" id="A0A4U0XVZ1"/>
<feature type="compositionally biased region" description="Polar residues" evidence="9">
    <location>
        <begin position="350"/>
        <end position="364"/>
    </location>
</feature>
<feature type="region of interest" description="Disordered" evidence="9">
    <location>
        <begin position="274"/>
        <end position="428"/>
    </location>
</feature>
<dbReference type="STRING" id="329884.A0A4U0XVZ1"/>
<dbReference type="Gene3D" id="3.30.40.10">
    <property type="entry name" value="Zinc/RING finger domain, C3HC4 (zinc finger)"/>
    <property type="match status" value="1"/>
</dbReference>
<dbReference type="Gene3D" id="2.30.30.40">
    <property type="entry name" value="SH3 Domains"/>
    <property type="match status" value="1"/>
</dbReference>
<evidence type="ECO:0000259" key="11">
    <source>
        <dbReference type="PROSITE" id="PS50089"/>
    </source>
</evidence>
<evidence type="ECO:0000256" key="2">
    <source>
        <dbReference type="ARBA" id="ARBA00022443"/>
    </source>
</evidence>
<proteinExistence type="inferred from homology"/>
<evidence type="ECO:0000256" key="5">
    <source>
        <dbReference type="ARBA" id="ARBA00022833"/>
    </source>
</evidence>
<dbReference type="PROSITE" id="PS50089">
    <property type="entry name" value="ZF_RING_2"/>
    <property type="match status" value="1"/>
</dbReference>
<feature type="domain" description="RING-type" evidence="11">
    <location>
        <begin position="21"/>
        <end position="74"/>
    </location>
</feature>
<sequence>MAEGQRTGNDTLLDMEKELTCSICTDILYQPLTLLDCLHTFCGSCLKEWFASQAASTTRTSRPTAHPYTCPSCRDSVRATKADWRLTALLEGFLRANPDRVKSDAEKEGSVKMYKPGDDVIPKVEIRREETDSEDERLMAEVRDLSMANVDPETARRRAERARVQGRDRRRQAGEGTPRHQPEEHSRSQQPSRWAAQQTQLSEERLRQHNANEPHVEHQPSLRNLLSASPIESHDVQQEILQSIYAEGLLEGIDIDNLTPQQEDQLTERIAEAYRRRQRRRDRSSNRDHRRVPTDRSPQPATIGADIQGRHHARTASASAQQPRARPPVSRPHLFEQQTQPNTTTRQQRSISGTSQRSNLSVSRAETPATPAARSATDLTDHTRTEEGRRERHRRMSSNARSTTDPEGHRIQVNRMRASSTSTRDAQSVVLPASHPLEAIRRQAGPTNNSSPALPTSGANLAVEALHTVRPAASLAAFAPEPVTDAQTAQLAPTINCNRCGAARIQHDLHYHCPQCRNGAFNMCQPCYREGQGCDHWYGFGFKAEERYYANAPPGGWPAAYERPHLLTARRFPKPETGTTAPTGTAAQLQKEEEEGAFCESCAAPANDCYWYCLYCLEGAWGYCDRCVRQGRHCTHPLLPVAQHHLSTQQQPQQPPFAATFVPMPHLKPESYVLWAVTTDCDICSRQIAPNSSRFHCLACSGGDYDVCTECYHTLVATGKVREADGPDGWRRCLAGHRMAVVGFRDVQYGAQQRVVVREPVGGWRHGEGGGSVAARPGLSSSSAATVEQKGAGRRCRAMYNYFPRSGGEDDLAFPKNAEIGEVREETAEWFSGVYCGRLGLFPASHVRKL</sequence>
<dbReference type="PROSITE" id="PS50002">
    <property type="entry name" value="SH3"/>
    <property type="match status" value="1"/>
</dbReference>
<feature type="compositionally biased region" description="Polar residues" evidence="9">
    <location>
        <begin position="188"/>
        <end position="201"/>
    </location>
</feature>
<dbReference type="PROSITE" id="PS00518">
    <property type="entry name" value="ZF_RING_1"/>
    <property type="match status" value="1"/>
</dbReference>
<evidence type="ECO:0000256" key="4">
    <source>
        <dbReference type="ARBA" id="ARBA00022771"/>
    </source>
</evidence>
<evidence type="ECO:0000313" key="12">
    <source>
        <dbReference type="EMBL" id="TKA81940.1"/>
    </source>
</evidence>
<feature type="compositionally biased region" description="Polar residues" evidence="9">
    <location>
        <begin position="417"/>
        <end position="426"/>
    </location>
</feature>
<dbReference type="InterPro" id="IPR052256">
    <property type="entry name" value="E3_ubiquitin-ligase_CHFR"/>
</dbReference>
<name>A0A4U0XVZ1_9PEZI</name>
<reference evidence="12 13" key="1">
    <citation type="submission" date="2017-03" db="EMBL/GenBank/DDBJ databases">
        <title>Genomes of endolithic fungi from Antarctica.</title>
        <authorList>
            <person name="Coleine C."/>
            <person name="Masonjones S."/>
            <person name="Stajich J.E."/>
        </authorList>
    </citation>
    <scope>NUCLEOTIDE SEQUENCE [LARGE SCALE GENOMIC DNA]</scope>
    <source>
        <strain evidence="12 13">CCFEE 5184</strain>
    </source>
</reference>
<dbReference type="InterPro" id="IPR013083">
    <property type="entry name" value="Znf_RING/FYVE/PHD"/>
</dbReference>
<comment type="caution">
    <text evidence="12">The sequence shown here is derived from an EMBL/GenBank/DDBJ whole genome shotgun (WGS) entry which is preliminary data.</text>
</comment>
<evidence type="ECO:0000313" key="13">
    <source>
        <dbReference type="Proteomes" id="UP000309340"/>
    </source>
</evidence>
<dbReference type="InterPro" id="IPR043145">
    <property type="entry name" value="Znf_ZZ_sf"/>
</dbReference>
<dbReference type="GO" id="GO:0005634">
    <property type="term" value="C:nucleus"/>
    <property type="evidence" value="ECO:0007669"/>
    <property type="project" value="TreeGrafter"/>
</dbReference>
<dbReference type="InterPro" id="IPR000433">
    <property type="entry name" value="Znf_ZZ"/>
</dbReference>
<keyword evidence="3" id="KW-0479">Metal-binding</keyword>
<evidence type="ECO:0000256" key="7">
    <source>
        <dbReference type="PROSITE-ProRule" id="PRU00175"/>
    </source>
</evidence>
<evidence type="ECO:0000256" key="9">
    <source>
        <dbReference type="SAM" id="MobiDB-lite"/>
    </source>
</evidence>
<dbReference type="EMBL" id="NAJQ01000043">
    <property type="protein sequence ID" value="TKA81940.1"/>
    <property type="molecule type" value="Genomic_DNA"/>
</dbReference>
<dbReference type="InterPro" id="IPR017907">
    <property type="entry name" value="Znf_RING_CS"/>
</dbReference>
<evidence type="ECO:0000256" key="3">
    <source>
        <dbReference type="ARBA" id="ARBA00022723"/>
    </source>
</evidence>
<dbReference type="PANTHER" id="PTHR16079">
    <property type="entry name" value="UBIQUITIN LIGASE PROTEIN CHFR"/>
    <property type="match status" value="1"/>
</dbReference>
<evidence type="ECO:0000256" key="6">
    <source>
        <dbReference type="ARBA" id="ARBA00022843"/>
    </source>
</evidence>
<dbReference type="PANTHER" id="PTHR16079:SF4">
    <property type="entry name" value="E3 UBIQUITIN-PROTEIN LIGASE CHFR"/>
    <property type="match status" value="1"/>
</dbReference>
<dbReference type="Pfam" id="PF00097">
    <property type="entry name" value="zf-C3HC4"/>
    <property type="match status" value="1"/>
</dbReference>
<dbReference type="GO" id="GO:0006511">
    <property type="term" value="P:ubiquitin-dependent protein catabolic process"/>
    <property type="evidence" value="ECO:0007669"/>
    <property type="project" value="TreeGrafter"/>
</dbReference>
<comment type="similarity">
    <text evidence="1">Belongs to the SH3RF family.</text>
</comment>
<dbReference type="SMART" id="SM00326">
    <property type="entry name" value="SH3"/>
    <property type="match status" value="1"/>
</dbReference>
<organism evidence="12 13">
    <name type="scientific">Friedmanniomyces simplex</name>
    <dbReference type="NCBI Taxonomy" id="329884"/>
    <lineage>
        <taxon>Eukaryota</taxon>
        <taxon>Fungi</taxon>
        <taxon>Dikarya</taxon>
        <taxon>Ascomycota</taxon>
        <taxon>Pezizomycotina</taxon>
        <taxon>Dothideomycetes</taxon>
        <taxon>Dothideomycetidae</taxon>
        <taxon>Mycosphaerellales</taxon>
        <taxon>Teratosphaeriaceae</taxon>
        <taxon>Friedmanniomyces</taxon>
    </lineage>
</organism>
<dbReference type="InterPro" id="IPR036028">
    <property type="entry name" value="SH3-like_dom_sf"/>
</dbReference>
<dbReference type="SMART" id="SM00184">
    <property type="entry name" value="RING"/>
    <property type="match status" value="1"/>
</dbReference>
<dbReference type="SUPFAM" id="SSF57850">
    <property type="entry name" value="RING/U-box"/>
    <property type="match status" value="2"/>
</dbReference>
<keyword evidence="2 8" id="KW-0728">SH3 domain</keyword>
<dbReference type="Proteomes" id="UP000309340">
    <property type="component" value="Unassembled WGS sequence"/>
</dbReference>
<protein>
    <recommendedName>
        <fullName evidence="14">RING-type domain-containing protein</fullName>
    </recommendedName>
</protein>